<dbReference type="Proteomes" id="UP000618319">
    <property type="component" value="Unassembled WGS sequence"/>
</dbReference>
<organism evidence="2 3">
    <name type="scientific">Sphingobacterium pedocola</name>
    <dbReference type="NCBI Taxonomy" id="2082722"/>
    <lineage>
        <taxon>Bacteria</taxon>
        <taxon>Pseudomonadati</taxon>
        <taxon>Bacteroidota</taxon>
        <taxon>Sphingobacteriia</taxon>
        <taxon>Sphingobacteriales</taxon>
        <taxon>Sphingobacteriaceae</taxon>
        <taxon>Sphingobacterium</taxon>
    </lineage>
</organism>
<evidence type="ECO:0000313" key="2">
    <source>
        <dbReference type="EMBL" id="MBE8721206.1"/>
    </source>
</evidence>
<dbReference type="EMBL" id="PSKQ01000019">
    <property type="protein sequence ID" value="MBE8721206.1"/>
    <property type="molecule type" value="Genomic_DNA"/>
</dbReference>
<sequence>MIFEVANCILDLKLLTCRLTELLLSIMEKIIDKLKQLAQQLFGDETTTKPKDKKKDDTNSSYKTPLNGNSLHTGGSIAKMIINLSSEFSDNKDVIYAKGSNNKPEKVTRIALQKKETYPVCLWQLYFWDTDLFTELIEKNSRLELIKKDSLKETASNAEILLLSSGGDDFSVNNILADLDLSNKYVVILSNFDEQRVRERIKYRIDLCPSKLDIMNKKSFDKFIDYVIELATGDDVKSTHKA</sequence>
<evidence type="ECO:0000256" key="1">
    <source>
        <dbReference type="SAM" id="MobiDB-lite"/>
    </source>
</evidence>
<keyword evidence="3" id="KW-1185">Reference proteome</keyword>
<reference evidence="2 3" key="1">
    <citation type="submission" date="2018-02" db="EMBL/GenBank/DDBJ databases">
        <title>Sphingobacterium KA21.</title>
        <authorList>
            <person name="Vasarhelyi B.M."/>
            <person name="Deshmukh S."/>
            <person name="Balint B."/>
            <person name="Kukolya J."/>
        </authorList>
    </citation>
    <scope>NUCLEOTIDE SEQUENCE [LARGE SCALE GENOMIC DNA]</scope>
    <source>
        <strain evidence="2 3">Ka21</strain>
    </source>
</reference>
<accession>A0ABR9T796</accession>
<feature type="compositionally biased region" description="Basic and acidic residues" evidence="1">
    <location>
        <begin position="46"/>
        <end position="58"/>
    </location>
</feature>
<gene>
    <name evidence="2" type="ORF">C4F40_10775</name>
</gene>
<comment type="caution">
    <text evidence="2">The sequence shown here is derived from an EMBL/GenBank/DDBJ whole genome shotgun (WGS) entry which is preliminary data.</text>
</comment>
<name>A0ABR9T796_9SPHI</name>
<proteinExistence type="predicted"/>
<protein>
    <recommendedName>
        <fullName evidence="4">NYN domain-containing protein</fullName>
    </recommendedName>
</protein>
<evidence type="ECO:0000313" key="3">
    <source>
        <dbReference type="Proteomes" id="UP000618319"/>
    </source>
</evidence>
<feature type="region of interest" description="Disordered" evidence="1">
    <location>
        <begin position="46"/>
        <end position="67"/>
    </location>
</feature>
<evidence type="ECO:0008006" key="4">
    <source>
        <dbReference type="Google" id="ProtNLM"/>
    </source>
</evidence>